<dbReference type="GO" id="GO:0005829">
    <property type="term" value="C:cytosol"/>
    <property type="evidence" value="ECO:0007669"/>
    <property type="project" value="TreeGrafter"/>
</dbReference>
<sequence>MTDTPVTGPPELFDNVERIAILRGGGIGDLLSTLPALESIRAVYPTAEQIMLTTPLLASLLEDRPGPVDRTVVVPVFPDATAPDGRGWREHPETIEVIEKLRAEGIDLALQLHGGGRNSNPFVNALEARHTVGCATPDAEPLERVLPHLYYQREAARWLEVVALAGADAVDHEPRFIATSKDAEAAEPWLVPGAPGLVVVHAGATDPRRRWPAERFAAVAAELAIDGWQVIVVGDPSERELADGIAEKAADLAPGARELISSAAGRTSVRELVGLLAHARLVVANDSGPRHLAQALGTPTASVYWVGNLINAGPEGRRRHRVQIAWRGDCPVCGSDGTNPFGRHCDHAVTWVGAVPTEAVLQDAKDLLAGR</sequence>
<dbReference type="GO" id="GO:0008713">
    <property type="term" value="F:ADP-heptose-lipopolysaccharide heptosyltransferase activity"/>
    <property type="evidence" value="ECO:0007669"/>
    <property type="project" value="TreeGrafter"/>
</dbReference>
<evidence type="ECO:0008006" key="5">
    <source>
        <dbReference type="Google" id="ProtNLM"/>
    </source>
</evidence>
<dbReference type="InterPro" id="IPR002201">
    <property type="entry name" value="Glyco_trans_9"/>
</dbReference>
<dbReference type="InterPro" id="IPR051199">
    <property type="entry name" value="LPS_LOS_Heptosyltrfase"/>
</dbReference>
<dbReference type="Gene3D" id="3.40.50.2000">
    <property type="entry name" value="Glycogen Phosphorylase B"/>
    <property type="match status" value="2"/>
</dbReference>
<dbReference type="RefSeq" id="WP_043123977.1">
    <property type="nucleotide sequence ID" value="NZ_JTDL01000120.1"/>
</dbReference>
<keyword evidence="1" id="KW-0328">Glycosyltransferase</keyword>
<dbReference type="Pfam" id="PF01075">
    <property type="entry name" value="Glyco_transf_9"/>
    <property type="match status" value="1"/>
</dbReference>
<dbReference type="OrthoDB" id="9807356at2"/>
<dbReference type="PANTHER" id="PTHR30160">
    <property type="entry name" value="TETRAACYLDISACCHARIDE 4'-KINASE-RELATED"/>
    <property type="match status" value="1"/>
</dbReference>
<protein>
    <recommendedName>
        <fullName evidence="5">Glycosyl transferase</fullName>
    </recommendedName>
</protein>
<keyword evidence="2" id="KW-0808">Transferase</keyword>
<organism evidence="3 4">
    <name type="scientific">Sinomonas humi</name>
    <dbReference type="NCBI Taxonomy" id="1338436"/>
    <lineage>
        <taxon>Bacteria</taxon>
        <taxon>Bacillati</taxon>
        <taxon>Actinomycetota</taxon>
        <taxon>Actinomycetes</taxon>
        <taxon>Micrococcales</taxon>
        <taxon>Micrococcaceae</taxon>
        <taxon>Sinomonas</taxon>
    </lineage>
</organism>
<comment type="caution">
    <text evidence="3">The sequence shown here is derived from an EMBL/GenBank/DDBJ whole genome shotgun (WGS) entry which is preliminary data.</text>
</comment>
<evidence type="ECO:0000313" key="3">
    <source>
        <dbReference type="EMBL" id="KHL02566.1"/>
    </source>
</evidence>
<accession>A0A0B2AL54</accession>
<evidence type="ECO:0000256" key="2">
    <source>
        <dbReference type="ARBA" id="ARBA00022679"/>
    </source>
</evidence>
<name>A0A0B2AL54_9MICC</name>
<keyword evidence="4" id="KW-1185">Reference proteome</keyword>
<dbReference type="PANTHER" id="PTHR30160:SF1">
    <property type="entry name" value="LIPOPOLYSACCHARIDE 1,2-N-ACETYLGLUCOSAMINETRANSFERASE-RELATED"/>
    <property type="match status" value="1"/>
</dbReference>
<dbReference type="EMBL" id="JTDL01000120">
    <property type="protein sequence ID" value="KHL02566.1"/>
    <property type="molecule type" value="Genomic_DNA"/>
</dbReference>
<reference evidence="3 4" key="1">
    <citation type="submission" date="2014-09" db="EMBL/GenBank/DDBJ databases">
        <title>Genome sequence of Sinomonas sp. MUSC 117.</title>
        <authorList>
            <person name="Lee L.-H."/>
        </authorList>
    </citation>
    <scope>NUCLEOTIDE SEQUENCE [LARGE SCALE GENOMIC DNA]</scope>
    <source>
        <strain evidence="3 4">MUSC 117</strain>
    </source>
</reference>
<dbReference type="SUPFAM" id="SSF53756">
    <property type="entry name" value="UDP-Glycosyltransferase/glycogen phosphorylase"/>
    <property type="match status" value="1"/>
</dbReference>
<evidence type="ECO:0000313" key="4">
    <source>
        <dbReference type="Proteomes" id="UP000030982"/>
    </source>
</evidence>
<gene>
    <name evidence="3" type="ORF">LK10_12135</name>
</gene>
<dbReference type="GO" id="GO:0009244">
    <property type="term" value="P:lipopolysaccharide core region biosynthetic process"/>
    <property type="evidence" value="ECO:0007669"/>
    <property type="project" value="TreeGrafter"/>
</dbReference>
<proteinExistence type="predicted"/>
<dbReference type="STRING" id="1338436.LK10_12135"/>
<dbReference type="Proteomes" id="UP000030982">
    <property type="component" value="Unassembled WGS sequence"/>
</dbReference>
<dbReference type="CDD" id="cd03789">
    <property type="entry name" value="GT9_LPS_heptosyltransferase"/>
    <property type="match status" value="1"/>
</dbReference>
<dbReference type="AlphaFoldDB" id="A0A0B2AL54"/>
<evidence type="ECO:0000256" key="1">
    <source>
        <dbReference type="ARBA" id="ARBA00022676"/>
    </source>
</evidence>